<evidence type="ECO:0000313" key="2">
    <source>
        <dbReference type="Proteomes" id="UP001430953"/>
    </source>
</evidence>
<evidence type="ECO:0000313" key="1">
    <source>
        <dbReference type="EMBL" id="KAL0117982.1"/>
    </source>
</evidence>
<reference evidence="1 2" key="1">
    <citation type="submission" date="2023-03" db="EMBL/GenBank/DDBJ databases">
        <title>High recombination rates correlate with genetic variation in Cardiocondyla obscurior ants.</title>
        <authorList>
            <person name="Errbii M."/>
        </authorList>
    </citation>
    <scope>NUCLEOTIDE SEQUENCE [LARGE SCALE GENOMIC DNA]</scope>
    <source>
        <strain evidence="1">Alpha-2009</strain>
        <tissue evidence="1">Whole body</tissue>
    </source>
</reference>
<dbReference type="Proteomes" id="UP001430953">
    <property type="component" value="Unassembled WGS sequence"/>
</dbReference>
<sequence>MEIKSYVPVINYWGNVSSTISARNDRKTWNDDVTYTMATQRRTIGGIAVTVCKFDPLNISVVAFQSSTRYKQPSTDRAAKISRCIEISDIFCDHLKKKKKSRPCFNNKALITHYEKRKIYATYQTSADNGFKTIRAIKTKLRGD</sequence>
<comment type="caution">
    <text evidence="1">The sequence shown here is derived from an EMBL/GenBank/DDBJ whole genome shotgun (WGS) entry which is preliminary data.</text>
</comment>
<protein>
    <submittedName>
        <fullName evidence="1">Uncharacterized protein</fullName>
    </submittedName>
</protein>
<dbReference type="AlphaFoldDB" id="A0AAW2FUZ1"/>
<name>A0AAW2FUZ1_9HYME</name>
<proteinExistence type="predicted"/>
<organism evidence="1 2">
    <name type="scientific">Cardiocondyla obscurior</name>
    <dbReference type="NCBI Taxonomy" id="286306"/>
    <lineage>
        <taxon>Eukaryota</taxon>
        <taxon>Metazoa</taxon>
        <taxon>Ecdysozoa</taxon>
        <taxon>Arthropoda</taxon>
        <taxon>Hexapoda</taxon>
        <taxon>Insecta</taxon>
        <taxon>Pterygota</taxon>
        <taxon>Neoptera</taxon>
        <taxon>Endopterygota</taxon>
        <taxon>Hymenoptera</taxon>
        <taxon>Apocrita</taxon>
        <taxon>Aculeata</taxon>
        <taxon>Formicoidea</taxon>
        <taxon>Formicidae</taxon>
        <taxon>Myrmicinae</taxon>
        <taxon>Cardiocondyla</taxon>
    </lineage>
</organism>
<keyword evidence="2" id="KW-1185">Reference proteome</keyword>
<dbReference type="EMBL" id="JADYXP020000008">
    <property type="protein sequence ID" value="KAL0117982.1"/>
    <property type="molecule type" value="Genomic_DNA"/>
</dbReference>
<gene>
    <name evidence="1" type="ORF">PUN28_008985</name>
</gene>
<accession>A0AAW2FUZ1</accession>